<dbReference type="InterPro" id="IPR040025">
    <property type="entry name" value="Znf622/Rei1/Reh1"/>
</dbReference>
<dbReference type="GO" id="GO:0003676">
    <property type="term" value="F:nucleic acid binding"/>
    <property type="evidence" value="ECO:0007669"/>
    <property type="project" value="InterPro"/>
</dbReference>
<dbReference type="Proteomes" id="UP000008076">
    <property type="component" value="Unassembled WGS sequence"/>
</dbReference>
<dbReference type="InterPro" id="IPR000690">
    <property type="entry name" value="Matrin/U1-C_Znf_C2H2"/>
</dbReference>
<dbReference type="GO" id="GO:0008270">
    <property type="term" value="F:zinc ion binding"/>
    <property type="evidence" value="ECO:0007669"/>
    <property type="project" value="UniProtKB-KW"/>
</dbReference>
<dbReference type="OMA" id="WTQTQQQ"/>
<dbReference type="PROSITE" id="PS00028">
    <property type="entry name" value="ZINC_FINGER_C2H2_1"/>
    <property type="match status" value="2"/>
</dbReference>
<dbReference type="GO" id="GO:0042273">
    <property type="term" value="P:ribosomal large subunit biogenesis"/>
    <property type="evidence" value="ECO:0007669"/>
    <property type="project" value="TreeGrafter"/>
</dbReference>
<dbReference type="InterPro" id="IPR013087">
    <property type="entry name" value="Znf_C2H2_type"/>
</dbReference>
<dbReference type="InterPro" id="IPR022755">
    <property type="entry name" value="Znf_C2H2_jaz"/>
</dbReference>
<dbReference type="Gene3D" id="3.30.160.60">
    <property type="entry name" value="Classic Zinc Finger"/>
    <property type="match status" value="1"/>
</dbReference>
<evidence type="ECO:0000313" key="8">
    <source>
        <dbReference type="Proteomes" id="UP000008076"/>
    </source>
</evidence>
<dbReference type="AlphaFoldDB" id="B0ERX1"/>
<dbReference type="PANTHER" id="PTHR13182">
    <property type="entry name" value="ZINC FINGER PROTEIN 622"/>
    <property type="match status" value="1"/>
</dbReference>
<comment type="subcellular location">
    <subcellularLocation>
        <location evidence="1">Nucleus</location>
    </subcellularLocation>
</comment>
<dbReference type="VEuPathDB" id="AmoebaDB:EDI_336660"/>
<keyword evidence="5" id="KW-0539">Nucleus</keyword>
<dbReference type="KEGG" id="edi:EDI_336660"/>
<evidence type="ECO:0000256" key="5">
    <source>
        <dbReference type="ARBA" id="ARBA00023242"/>
    </source>
</evidence>
<dbReference type="GO" id="GO:0005634">
    <property type="term" value="C:nucleus"/>
    <property type="evidence" value="ECO:0007669"/>
    <property type="project" value="UniProtKB-SubCell"/>
</dbReference>
<evidence type="ECO:0000313" key="7">
    <source>
        <dbReference type="EMBL" id="EDR22766.1"/>
    </source>
</evidence>
<dbReference type="RefSeq" id="XP_001740843.1">
    <property type="nucleotide sequence ID" value="XM_001740791.1"/>
</dbReference>
<evidence type="ECO:0000256" key="2">
    <source>
        <dbReference type="ARBA" id="ARBA00022723"/>
    </source>
</evidence>
<dbReference type="PANTHER" id="PTHR13182:SF8">
    <property type="entry name" value="CYTOPLASMIC 60S SUBUNIT BIOGENESIS FACTOR ZNF622"/>
    <property type="match status" value="1"/>
</dbReference>
<dbReference type="InterPro" id="IPR041661">
    <property type="entry name" value="ZN622/Rei1/Reh1_Znf-C2H2"/>
</dbReference>
<accession>B0ERX1</accession>
<evidence type="ECO:0000256" key="3">
    <source>
        <dbReference type="ARBA" id="ARBA00022771"/>
    </source>
</evidence>
<evidence type="ECO:0000259" key="6">
    <source>
        <dbReference type="PROSITE" id="PS50171"/>
    </source>
</evidence>
<dbReference type="GO" id="GO:0030687">
    <property type="term" value="C:preribosome, large subunit precursor"/>
    <property type="evidence" value="ECO:0007669"/>
    <property type="project" value="TreeGrafter"/>
</dbReference>
<gene>
    <name evidence="7" type="ORF">EDI_336660</name>
</gene>
<keyword evidence="4" id="KW-0862">Zinc</keyword>
<proteinExistence type="predicted"/>
<sequence length="374" mass="43567">MSSPLQQKFICSTCCIQFSSSEERTTHFKSDYHVFNMKRKAVLMEPVSLQKYKEIMAKDVSFKTEECTYYCSLCKKRYNTENQMKEHELSKKHKINLKKNPQRAADCIKKQTIQAEEEEEDLENIPEQTLDEMIQERKSLAPKRSGKHCLFCGIESQNTEENLTHMEKEHSFFIPNIECCCDISGLLNYLHDKICIGYLCIWCSGETSSFHSYESVRQHMIDVCHCKMRYDDKTIEEYDDYYDYSSVPDPIEIIDMDDTSMTLSNGMTIGHRSMANYYKQTVKPVETRACVLANQGRSHPQIPVSMPTVNQTIGSSKALMALPEKTYADYVKSILRRQMVNNKTHRDQQQQYRKWTKLGIQGNKLFKPVCQTNV</sequence>
<dbReference type="EMBL" id="DS550549">
    <property type="protein sequence ID" value="EDR22766.1"/>
    <property type="molecule type" value="Genomic_DNA"/>
</dbReference>
<protein>
    <recommendedName>
        <fullName evidence="6">Matrin-type domain-containing protein</fullName>
    </recommendedName>
</protein>
<evidence type="ECO:0000256" key="4">
    <source>
        <dbReference type="ARBA" id="ARBA00022833"/>
    </source>
</evidence>
<dbReference type="OrthoDB" id="19329at2759"/>
<evidence type="ECO:0000256" key="1">
    <source>
        <dbReference type="ARBA" id="ARBA00004123"/>
    </source>
</evidence>
<dbReference type="PROSITE" id="PS50171">
    <property type="entry name" value="ZF_MATRIN"/>
    <property type="match status" value="1"/>
</dbReference>
<keyword evidence="2" id="KW-0479">Metal-binding</keyword>
<dbReference type="GeneID" id="5886017"/>
<keyword evidence="3" id="KW-0863">Zinc-finger</keyword>
<reference evidence="8" key="1">
    <citation type="submission" date="2007-12" db="EMBL/GenBank/DDBJ databases">
        <title>Annotation of Entamoeba dispar SAW760.</title>
        <authorList>
            <person name="Lorenzi H."/>
            <person name="Inman J."/>
            <person name="Schobel S."/>
            <person name="Amedeo P."/>
            <person name="Caler E."/>
        </authorList>
    </citation>
    <scope>NUCLEOTIDE SEQUENCE [LARGE SCALE GENOMIC DNA]</scope>
    <source>
        <strain evidence="8">ATCC PRA-260 / SAW760</strain>
    </source>
</reference>
<dbReference type="Pfam" id="PF12171">
    <property type="entry name" value="zf-C2H2_jaz"/>
    <property type="match status" value="1"/>
</dbReference>
<dbReference type="SUPFAM" id="SSF57667">
    <property type="entry name" value="beta-beta-alpha zinc fingers"/>
    <property type="match status" value="2"/>
</dbReference>
<dbReference type="eggNOG" id="KOG2785">
    <property type="taxonomic scope" value="Eukaryota"/>
</dbReference>
<dbReference type="SMART" id="SM00355">
    <property type="entry name" value="ZnF_C2H2"/>
    <property type="match status" value="4"/>
</dbReference>
<keyword evidence="8" id="KW-1185">Reference proteome</keyword>
<dbReference type="Pfam" id="PF12756">
    <property type="entry name" value="zf-C2H2_2"/>
    <property type="match status" value="1"/>
</dbReference>
<name>B0ERX1_ENTDS</name>
<organism evidence="8">
    <name type="scientific">Entamoeba dispar (strain ATCC PRA-260 / SAW760)</name>
    <dbReference type="NCBI Taxonomy" id="370354"/>
    <lineage>
        <taxon>Eukaryota</taxon>
        <taxon>Amoebozoa</taxon>
        <taxon>Evosea</taxon>
        <taxon>Archamoebae</taxon>
        <taxon>Mastigamoebida</taxon>
        <taxon>Entamoebidae</taxon>
        <taxon>Entamoeba</taxon>
    </lineage>
</organism>
<dbReference type="InterPro" id="IPR036236">
    <property type="entry name" value="Znf_C2H2_sf"/>
</dbReference>
<feature type="domain" description="Matrin-type" evidence="6">
    <location>
        <begin position="69"/>
        <end position="99"/>
    </location>
</feature>